<dbReference type="KEGG" id="psti:SOO65_05405"/>
<proteinExistence type="inferred from homology"/>
<evidence type="ECO:0000313" key="7">
    <source>
        <dbReference type="EMBL" id="WPU66177.1"/>
    </source>
</evidence>
<dbReference type="SMART" id="SM00283">
    <property type="entry name" value="MA"/>
    <property type="match status" value="1"/>
</dbReference>
<gene>
    <name evidence="7" type="ORF">SOO65_05405</name>
</gene>
<dbReference type="CDD" id="cd11386">
    <property type="entry name" value="MCP_signal"/>
    <property type="match status" value="1"/>
</dbReference>
<feature type="domain" description="Methyl-accepting transducer" evidence="6">
    <location>
        <begin position="240"/>
        <end position="469"/>
    </location>
</feature>
<keyword evidence="5" id="KW-0472">Membrane</keyword>
<sequence length="515" mass="55586">MDVFSKVKWLNACSIGLIIALYVCLSTSFYYQKQLTNSYETKELSLRLAQEFKNESAGLTKAARTFVVTGDSKYEQEYFDIIAIRNGEKARPDGSKISGTQRMKDAGFTEEEFKLLNEAQKRSSDLVQTETIAMNAAKGLFQDASGNFTVKKDPDFEMARKLMHDDKYHQYLTYIAEPVKAFEEKLDERIESLVSSAQVYANLALGSIAVMIIGLSLTMYLASRALRDGIRQQTESLTESYSQIRELISNLSGASSELSAASTESAASLEETVASLEEFSSMIKLNAENAKSASELSNISKTAAEEGSQEIKILMNSMDEIVTSSKKMEEIISVINDIAFQTNLLALNAAVEAARAGEQGKGFAVVADAVRSLAQRSATSAKEISDLISASVTQIEQGQNVAQSSSTVLKKIVDSVNKVASLNDEIATASVEQSNGVSQISQAMNQLDHVTQSNAASSSTISSAAAELDESTENLTATITSLANLTGLKTAGVENHRAPRTGKRGHSDHLASQAG</sequence>
<reference evidence="7 8" key="1">
    <citation type="submission" date="2023-11" db="EMBL/GenBank/DDBJ databases">
        <title>Peredibacter starrii A3.12.</title>
        <authorList>
            <person name="Mitchell R.J."/>
        </authorList>
    </citation>
    <scope>NUCLEOTIDE SEQUENCE [LARGE SCALE GENOMIC DNA]</scope>
    <source>
        <strain evidence="7 8">A3.12</strain>
    </source>
</reference>
<keyword evidence="3" id="KW-0807">Transducer</keyword>
<dbReference type="EMBL" id="CP139487">
    <property type="protein sequence ID" value="WPU66177.1"/>
    <property type="molecule type" value="Genomic_DNA"/>
</dbReference>
<dbReference type="GO" id="GO:0004888">
    <property type="term" value="F:transmembrane signaling receptor activity"/>
    <property type="evidence" value="ECO:0007669"/>
    <property type="project" value="InterPro"/>
</dbReference>
<keyword evidence="1" id="KW-0145">Chemotaxis</keyword>
<dbReference type="GO" id="GO:0007165">
    <property type="term" value="P:signal transduction"/>
    <property type="evidence" value="ECO:0007669"/>
    <property type="project" value="UniProtKB-KW"/>
</dbReference>
<dbReference type="Proteomes" id="UP001324634">
    <property type="component" value="Chromosome"/>
</dbReference>
<dbReference type="InterPro" id="IPR004089">
    <property type="entry name" value="MCPsignal_dom"/>
</dbReference>
<feature type="transmembrane region" description="Helical" evidence="5">
    <location>
        <begin position="199"/>
        <end position="222"/>
    </location>
</feature>
<dbReference type="Pfam" id="PF00015">
    <property type="entry name" value="MCPsignal"/>
    <property type="match status" value="1"/>
</dbReference>
<protein>
    <submittedName>
        <fullName evidence="7">Methyl-accepting chemotaxis protein</fullName>
    </submittedName>
</protein>
<accession>A0AAX4HSI5</accession>
<feature type="region of interest" description="Disordered" evidence="4">
    <location>
        <begin position="490"/>
        <end position="515"/>
    </location>
</feature>
<keyword evidence="5" id="KW-0812">Transmembrane</keyword>
<dbReference type="SUPFAM" id="SSF58104">
    <property type="entry name" value="Methyl-accepting chemotaxis protein (MCP) signaling domain"/>
    <property type="match status" value="1"/>
</dbReference>
<dbReference type="GO" id="GO:0006935">
    <property type="term" value="P:chemotaxis"/>
    <property type="evidence" value="ECO:0007669"/>
    <property type="project" value="UniProtKB-KW"/>
</dbReference>
<organism evidence="7 8">
    <name type="scientific">Peredibacter starrii</name>
    <dbReference type="NCBI Taxonomy" id="28202"/>
    <lineage>
        <taxon>Bacteria</taxon>
        <taxon>Pseudomonadati</taxon>
        <taxon>Bdellovibrionota</taxon>
        <taxon>Bacteriovoracia</taxon>
        <taxon>Bacteriovoracales</taxon>
        <taxon>Bacteriovoracaceae</taxon>
        <taxon>Peredibacter</taxon>
    </lineage>
</organism>
<dbReference type="AlphaFoldDB" id="A0AAX4HSI5"/>
<evidence type="ECO:0000256" key="4">
    <source>
        <dbReference type="SAM" id="MobiDB-lite"/>
    </source>
</evidence>
<dbReference type="PRINTS" id="PR00260">
    <property type="entry name" value="CHEMTRNSDUCR"/>
</dbReference>
<evidence type="ECO:0000256" key="5">
    <source>
        <dbReference type="SAM" id="Phobius"/>
    </source>
</evidence>
<dbReference type="InterPro" id="IPR051310">
    <property type="entry name" value="MCP_chemotaxis"/>
</dbReference>
<evidence type="ECO:0000256" key="3">
    <source>
        <dbReference type="PROSITE-ProRule" id="PRU00284"/>
    </source>
</evidence>
<evidence type="ECO:0000259" key="6">
    <source>
        <dbReference type="PROSITE" id="PS50111"/>
    </source>
</evidence>
<dbReference type="Gene3D" id="1.10.287.950">
    <property type="entry name" value="Methyl-accepting chemotaxis protein"/>
    <property type="match status" value="1"/>
</dbReference>
<evidence type="ECO:0000256" key="1">
    <source>
        <dbReference type="ARBA" id="ARBA00022500"/>
    </source>
</evidence>
<keyword evidence="8" id="KW-1185">Reference proteome</keyword>
<comment type="similarity">
    <text evidence="2">Belongs to the methyl-accepting chemotaxis (MCP) protein family.</text>
</comment>
<keyword evidence="5" id="KW-1133">Transmembrane helix</keyword>
<dbReference type="GO" id="GO:0016020">
    <property type="term" value="C:membrane"/>
    <property type="evidence" value="ECO:0007669"/>
    <property type="project" value="InterPro"/>
</dbReference>
<dbReference type="PROSITE" id="PS50111">
    <property type="entry name" value="CHEMOTAXIS_TRANSDUC_2"/>
    <property type="match status" value="1"/>
</dbReference>
<dbReference type="PANTHER" id="PTHR43531:SF11">
    <property type="entry name" value="METHYL-ACCEPTING CHEMOTAXIS PROTEIN 3"/>
    <property type="match status" value="1"/>
</dbReference>
<dbReference type="InterPro" id="IPR004090">
    <property type="entry name" value="Chemotax_Me-accpt_rcpt"/>
</dbReference>
<feature type="transmembrane region" description="Helical" evidence="5">
    <location>
        <begin position="12"/>
        <end position="31"/>
    </location>
</feature>
<evidence type="ECO:0000256" key="2">
    <source>
        <dbReference type="ARBA" id="ARBA00029447"/>
    </source>
</evidence>
<name>A0AAX4HSI5_9BACT</name>
<evidence type="ECO:0000313" key="8">
    <source>
        <dbReference type="Proteomes" id="UP001324634"/>
    </source>
</evidence>
<dbReference type="PANTHER" id="PTHR43531">
    <property type="entry name" value="PROTEIN ICFG"/>
    <property type="match status" value="1"/>
</dbReference>